<dbReference type="CDD" id="cd08255">
    <property type="entry name" value="2-desacetyl-2-hydroxyethyl_bacteriochlorophyllide_like"/>
    <property type="match status" value="1"/>
</dbReference>
<evidence type="ECO:0000256" key="1">
    <source>
        <dbReference type="ARBA" id="ARBA00001947"/>
    </source>
</evidence>
<comment type="caution">
    <text evidence="8">The sequence shown here is derived from an EMBL/GenBank/DDBJ whole genome shotgun (WGS) entry which is preliminary data.</text>
</comment>
<dbReference type="InterPro" id="IPR011032">
    <property type="entry name" value="GroES-like_sf"/>
</dbReference>
<evidence type="ECO:0000256" key="3">
    <source>
        <dbReference type="ARBA" id="ARBA00022723"/>
    </source>
</evidence>
<evidence type="ECO:0000256" key="5">
    <source>
        <dbReference type="ARBA" id="ARBA00023002"/>
    </source>
</evidence>
<keyword evidence="4" id="KW-0862">Zinc</keyword>
<dbReference type="SUPFAM" id="SSF51735">
    <property type="entry name" value="NAD(P)-binding Rossmann-fold domains"/>
    <property type="match status" value="1"/>
</dbReference>
<dbReference type="EMBL" id="BAABRV010000001">
    <property type="protein sequence ID" value="GAA5532308.1"/>
    <property type="molecule type" value="Genomic_DNA"/>
</dbReference>
<keyword evidence="3" id="KW-0479">Metal-binding</keyword>
<evidence type="ECO:0000256" key="4">
    <source>
        <dbReference type="ARBA" id="ARBA00022833"/>
    </source>
</evidence>
<evidence type="ECO:0000256" key="2">
    <source>
        <dbReference type="ARBA" id="ARBA00008072"/>
    </source>
</evidence>
<evidence type="ECO:0000259" key="7">
    <source>
        <dbReference type="Pfam" id="PF08240"/>
    </source>
</evidence>
<proteinExistence type="inferred from homology"/>
<dbReference type="PANTHER" id="PTHR43350:SF19">
    <property type="entry name" value="D-GULOSIDE 3-DEHYDROGENASE"/>
    <property type="match status" value="1"/>
</dbReference>
<dbReference type="Pfam" id="PF00107">
    <property type="entry name" value="ADH_zinc_N"/>
    <property type="match status" value="1"/>
</dbReference>
<dbReference type="SUPFAM" id="SSF50129">
    <property type="entry name" value="GroES-like"/>
    <property type="match status" value="1"/>
</dbReference>
<comment type="similarity">
    <text evidence="2">Belongs to the zinc-containing alcohol dehydrogenase family.</text>
</comment>
<keyword evidence="5" id="KW-0560">Oxidoreductase</keyword>
<feature type="domain" description="Alcohol dehydrogenase-like N-terminal" evidence="7">
    <location>
        <begin position="30"/>
        <end position="89"/>
    </location>
</feature>
<reference evidence="8 9" key="1">
    <citation type="submission" date="2024-02" db="EMBL/GenBank/DDBJ databases">
        <title>Deinococcus aluminii NBRC 112889.</title>
        <authorList>
            <person name="Ichikawa N."/>
            <person name="Katano-Makiyama Y."/>
            <person name="Hidaka K."/>
        </authorList>
    </citation>
    <scope>NUCLEOTIDE SEQUENCE [LARGE SCALE GENOMIC DNA]</scope>
    <source>
        <strain evidence="8 9">NBRC 112889</strain>
    </source>
</reference>
<sequence>MVEPLRARRLLLTAPRTFAWEEVSLPPPAPGEVRVRTRLSAVSVGSELAVVEGRVPGWVYPGRLGYQTLGVIEAVGEDVPLAPGTRVVTTLGHAGAGLHRASSVLPVPAGIPDRVALAAILGEETHKGLRKVVPQPGERVLVAGAGLLGLLTVFNLTRRGVRDVTVLEPEAERRALAHEFGAVSALSPGGLPQDAFDVGFECSASPDGFAELLEHLRPGGRVCVLSDGNWGTLRLPPAFHTRELSVTASSDGEDYAAYARWLWQHADPVLARLFEATVTPDDLPAAFGTLLTLPRPVSLVAEWLGEEA</sequence>
<organism evidence="8 9">
    <name type="scientific">Deinococcus aluminii</name>
    <dbReference type="NCBI Taxonomy" id="1656885"/>
    <lineage>
        <taxon>Bacteria</taxon>
        <taxon>Thermotogati</taxon>
        <taxon>Deinococcota</taxon>
        <taxon>Deinococci</taxon>
        <taxon>Deinococcales</taxon>
        <taxon>Deinococcaceae</taxon>
        <taxon>Deinococcus</taxon>
    </lineage>
</organism>
<keyword evidence="9" id="KW-1185">Reference proteome</keyword>
<comment type="cofactor">
    <cofactor evidence="1">
        <name>Zn(2+)</name>
        <dbReference type="ChEBI" id="CHEBI:29105"/>
    </cofactor>
</comment>
<dbReference type="PANTHER" id="PTHR43350">
    <property type="entry name" value="NAD-DEPENDENT ALCOHOL DEHYDROGENASE"/>
    <property type="match status" value="1"/>
</dbReference>
<evidence type="ECO:0000313" key="9">
    <source>
        <dbReference type="Proteomes" id="UP001404956"/>
    </source>
</evidence>
<protein>
    <submittedName>
        <fullName evidence="8">L-threonine 3-dehydrogenase</fullName>
    </submittedName>
</protein>
<dbReference type="Pfam" id="PF08240">
    <property type="entry name" value="ADH_N"/>
    <property type="match status" value="1"/>
</dbReference>
<dbReference type="Proteomes" id="UP001404956">
    <property type="component" value="Unassembled WGS sequence"/>
</dbReference>
<dbReference type="Gene3D" id="3.90.180.10">
    <property type="entry name" value="Medium-chain alcohol dehydrogenases, catalytic domain"/>
    <property type="match status" value="2"/>
</dbReference>
<feature type="domain" description="Alcohol dehydrogenase-like C-terminal" evidence="6">
    <location>
        <begin position="148"/>
        <end position="253"/>
    </location>
</feature>
<accession>A0ABP9XAD0</accession>
<dbReference type="InterPro" id="IPR036291">
    <property type="entry name" value="NAD(P)-bd_dom_sf"/>
</dbReference>
<dbReference type="InterPro" id="IPR013149">
    <property type="entry name" value="ADH-like_C"/>
</dbReference>
<evidence type="ECO:0000313" key="8">
    <source>
        <dbReference type="EMBL" id="GAA5532308.1"/>
    </source>
</evidence>
<dbReference type="Gene3D" id="3.40.50.720">
    <property type="entry name" value="NAD(P)-binding Rossmann-like Domain"/>
    <property type="match status" value="1"/>
</dbReference>
<gene>
    <name evidence="8" type="primary">tdh_1</name>
    <name evidence="8" type="ORF">Dalu01_00696</name>
</gene>
<dbReference type="InterPro" id="IPR013154">
    <property type="entry name" value="ADH-like_N"/>
</dbReference>
<evidence type="ECO:0000259" key="6">
    <source>
        <dbReference type="Pfam" id="PF00107"/>
    </source>
</evidence>
<dbReference type="RefSeq" id="WP_345451272.1">
    <property type="nucleotide sequence ID" value="NZ_BAABRV010000001.1"/>
</dbReference>
<name>A0ABP9XAD0_9DEIO</name>